<dbReference type="GO" id="GO:0016757">
    <property type="term" value="F:glycosyltransferase activity"/>
    <property type="evidence" value="ECO:0007669"/>
    <property type="project" value="InterPro"/>
</dbReference>
<evidence type="ECO:0000313" key="6">
    <source>
        <dbReference type="Proteomes" id="UP001489004"/>
    </source>
</evidence>
<comment type="similarity">
    <text evidence="2">Belongs to the glycosyltransferase 47 family.</text>
</comment>
<keyword evidence="3" id="KW-0333">Golgi apparatus</keyword>
<reference evidence="5 6" key="1">
    <citation type="journal article" date="2024" name="Nat. Commun.">
        <title>Phylogenomics reveals the evolutionary origins of lichenization in chlorophyte algae.</title>
        <authorList>
            <person name="Puginier C."/>
            <person name="Libourel C."/>
            <person name="Otte J."/>
            <person name="Skaloud P."/>
            <person name="Haon M."/>
            <person name="Grisel S."/>
            <person name="Petersen M."/>
            <person name="Berrin J.G."/>
            <person name="Delaux P.M."/>
            <person name="Dal Grande F."/>
            <person name="Keller J."/>
        </authorList>
    </citation>
    <scope>NUCLEOTIDE SEQUENCE [LARGE SCALE GENOMIC DNA]</scope>
    <source>
        <strain evidence="5 6">SAG 2043</strain>
    </source>
</reference>
<evidence type="ECO:0000313" key="5">
    <source>
        <dbReference type="EMBL" id="KAK9830108.1"/>
    </source>
</evidence>
<comment type="caution">
    <text evidence="5">The sequence shown here is derived from an EMBL/GenBank/DDBJ whole genome shotgun (WGS) entry which is preliminary data.</text>
</comment>
<accession>A0AAW1R965</accession>
<evidence type="ECO:0000259" key="4">
    <source>
        <dbReference type="Pfam" id="PF03016"/>
    </source>
</evidence>
<name>A0AAW1R965_9CHLO</name>
<dbReference type="PANTHER" id="PTHR11062:SF281">
    <property type="entry name" value="EXOSTOSIN-LIKE 2"/>
    <property type="match status" value="1"/>
</dbReference>
<dbReference type="PANTHER" id="PTHR11062">
    <property type="entry name" value="EXOSTOSIN HEPARAN SULFATE GLYCOSYLTRANSFERASE -RELATED"/>
    <property type="match status" value="1"/>
</dbReference>
<sequence>MFCNASSWETSNYGAEVAIPNAIRASRYVTSDPAEADFFLVPAPLYCLQTEQSLKHHRSVFPEGTPDYYWYSHATEAVQAWVQAEQPFWNKSGGADHLWIYSQDHGKDIVVANTAFDWVPIGIPTHAADVNLTKIRERSRHRKPPQRSGTGRAFDRLALLLGRKQRALHFAPLVDQMSSQPTSVWGTKTSILYFAGDLRFEDAAYSHGVRQMAFRMGFNATKGFRLLDSRNPEEALGSEEYLEGFGQSLFCLAATGAGWGVRLKLAMMYRCIPVIISDDVQMELEDVLDFTNFAVRLPQHAMYALPEVLNSIIETRNKVKSMQLVIDCAWRFFTWKPPYGRALEALMCSLRRKLDPEIKPRLDHETCTLICGE</sequence>
<dbReference type="Proteomes" id="UP001489004">
    <property type="component" value="Unassembled WGS sequence"/>
</dbReference>
<dbReference type="GO" id="GO:0000139">
    <property type="term" value="C:Golgi membrane"/>
    <property type="evidence" value="ECO:0007669"/>
    <property type="project" value="UniProtKB-SubCell"/>
</dbReference>
<dbReference type="AlphaFoldDB" id="A0AAW1R965"/>
<gene>
    <name evidence="5" type="ORF">WJX72_009832</name>
</gene>
<dbReference type="EMBL" id="JALJOR010000001">
    <property type="protein sequence ID" value="KAK9830108.1"/>
    <property type="molecule type" value="Genomic_DNA"/>
</dbReference>
<protein>
    <recommendedName>
        <fullName evidence="4">Exostosin GT47 domain-containing protein</fullName>
    </recommendedName>
</protein>
<dbReference type="Pfam" id="PF03016">
    <property type="entry name" value="Exostosin_GT47"/>
    <property type="match status" value="1"/>
</dbReference>
<evidence type="ECO:0000256" key="3">
    <source>
        <dbReference type="ARBA" id="ARBA00023034"/>
    </source>
</evidence>
<proteinExistence type="inferred from homology"/>
<organism evidence="5 6">
    <name type="scientific">[Myrmecia] bisecta</name>
    <dbReference type="NCBI Taxonomy" id="41462"/>
    <lineage>
        <taxon>Eukaryota</taxon>
        <taxon>Viridiplantae</taxon>
        <taxon>Chlorophyta</taxon>
        <taxon>core chlorophytes</taxon>
        <taxon>Trebouxiophyceae</taxon>
        <taxon>Trebouxiales</taxon>
        <taxon>Trebouxiaceae</taxon>
        <taxon>Myrmecia</taxon>
    </lineage>
</organism>
<dbReference type="InterPro" id="IPR040911">
    <property type="entry name" value="Exostosin_GT47"/>
</dbReference>
<evidence type="ECO:0000256" key="1">
    <source>
        <dbReference type="ARBA" id="ARBA00004323"/>
    </source>
</evidence>
<evidence type="ECO:0000256" key="2">
    <source>
        <dbReference type="ARBA" id="ARBA00010271"/>
    </source>
</evidence>
<keyword evidence="6" id="KW-1185">Reference proteome</keyword>
<dbReference type="InterPro" id="IPR004263">
    <property type="entry name" value="Exostosin"/>
</dbReference>
<comment type="subcellular location">
    <subcellularLocation>
        <location evidence="1">Golgi apparatus membrane</location>
        <topology evidence="1">Single-pass type II membrane protein</topology>
    </subcellularLocation>
</comment>
<feature type="domain" description="Exostosin GT47" evidence="4">
    <location>
        <begin position="10"/>
        <end position="312"/>
    </location>
</feature>